<comment type="caution">
    <text evidence="2">The sequence shown here is derived from an EMBL/GenBank/DDBJ whole genome shotgun (WGS) entry which is preliminary data.</text>
</comment>
<evidence type="ECO:0000313" key="3">
    <source>
        <dbReference type="Proteomes" id="UP000254134"/>
    </source>
</evidence>
<dbReference type="InterPro" id="IPR007044">
    <property type="entry name" value="Cyclodeamin/CycHdrlase"/>
</dbReference>
<dbReference type="AlphaFoldDB" id="A0A7M2Z1F5"/>
<dbReference type="EMBL" id="QQZY01000001">
    <property type="protein sequence ID" value="RDI75949.1"/>
    <property type="molecule type" value="Genomic_DNA"/>
</dbReference>
<name>A0A7M2Z1F5_9ACTN</name>
<sequence>MAAPASPLDRFLDELEAPAPAPSGGTAAATAAAMAAALVVMVARGTPTWEEAPGIAAQARRLRERLQLLGDEDTRAYRAVLDAMRDVPGRTPEQRDFALGRALIAAAEVPLRIADAAADVAELAALAAAAGKHTLRPDATAAAILAAAAVRASAHLVDVNLSTVPAGEHSGRAARLAAAAEAARSRALGDA</sequence>
<evidence type="ECO:0000313" key="2">
    <source>
        <dbReference type="EMBL" id="RDI75949.1"/>
    </source>
</evidence>
<keyword evidence="3" id="KW-1185">Reference proteome</keyword>
<dbReference type="SUPFAM" id="SSF101262">
    <property type="entry name" value="Methenyltetrahydrofolate cyclohydrolase-like"/>
    <property type="match status" value="1"/>
</dbReference>
<keyword evidence="2" id="KW-0378">Hydrolase</keyword>
<organism evidence="2 3">
    <name type="scientific">Gaiella occulta</name>
    <dbReference type="NCBI Taxonomy" id="1002870"/>
    <lineage>
        <taxon>Bacteria</taxon>
        <taxon>Bacillati</taxon>
        <taxon>Actinomycetota</taxon>
        <taxon>Thermoleophilia</taxon>
        <taxon>Gaiellales</taxon>
        <taxon>Gaiellaceae</taxon>
        <taxon>Gaiella</taxon>
    </lineage>
</organism>
<dbReference type="Proteomes" id="UP000254134">
    <property type="component" value="Unassembled WGS sequence"/>
</dbReference>
<dbReference type="Gene3D" id="1.20.120.680">
    <property type="entry name" value="Formiminotetrahydrofolate cyclodeaminase monomer, up-and-down helical bundle"/>
    <property type="match status" value="1"/>
</dbReference>
<proteinExistence type="predicted"/>
<protein>
    <submittedName>
        <fullName evidence="2">Methenyl tetrahydrofolate cyclohydrolase</fullName>
    </submittedName>
</protein>
<dbReference type="GO" id="GO:0016787">
    <property type="term" value="F:hydrolase activity"/>
    <property type="evidence" value="ECO:0007669"/>
    <property type="project" value="UniProtKB-KW"/>
</dbReference>
<reference evidence="3" key="2">
    <citation type="journal article" date="2019" name="MicrobiologyOpen">
        <title>High-quality draft genome sequence of Gaiella occulta isolated from a 150 meter deep mineral water borehole and comparison with the genome sequences of other deep-branching lineages of the phylum Actinobacteria.</title>
        <authorList>
            <person name="Severino R."/>
            <person name="Froufe H.J.C."/>
            <person name="Barroso C."/>
            <person name="Albuquerque L."/>
            <person name="Lobo-da-Cunha A."/>
            <person name="da Costa M.S."/>
            <person name="Egas C."/>
        </authorList>
    </citation>
    <scope>NUCLEOTIDE SEQUENCE [LARGE SCALE GENOMIC DNA]</scope>
    <source>
        <strain evidence="3">F2-233</strain>
    </source>
</reference>
<reference evidence="2 3" key="1">
    <citation type="submission" date="2018-07" db="EMBL/GenBank/DDBJ databases">
        <title>High-quality-draft genome sequence of Gaiella occulta.</title>
        <authorList>
            <person name="Severino R."/>
            <person name="Froufe H.J.C."/>
            <person name="Rainey F.A."/>
            <person name="Barroso C."/>
            <person name="Albuquerque L."/>
            <person name="Lobo-Da-Cunha A."/>
            <person name="Da Costa M.S."/>
            <person name="Egas C."/>
        </authorList>
    </citation>
    <scope>NUCLEOTIDE SEQUENCE [LARGE SCALE GENOMIC DNA]</scope>
    <source>
        <strain evidence="2 3">F2-233</strain>
    </source>
</reference>
<feature type="domain" description="Cyclodeaminase/cyclohydrolase" evidence="1">
    <location>
        <begin position="8"/>
        <end position="164"/>
    </location>
</feature>
<gene>
    <name evidence="2" type="ORF">Gocc_0368</name>
</gene>
<evidence type="ECO:0000259" key="1">
    <source>
        <dbReference type="Pfam" id="PF04961"/>
    </source>
</evidence>
<accession>A0A7M2Z1F5</accession>
<dbReference type="Pfam" id="PF04961">
    <property type="entry name" value="FTCD_C"/>
    <property type="match status" value="1"/>
</dbReference>
<dbReference type="InterPro" id="IPR036178">
    <property type="entry name" value="Formintransfe-cycloase-like_sf"/>
</dbReference>